<dbReference type="SUPFAM" id="SSF57701">
    <property type="entry name" value="Zn2/Cys6 DNA-binding domain"/>
    <property type="match status" value="1"/>
</dbReference>
<dbReference type="RefSeq" id="XP_008713559.1">
    <property type="nucleotide sequence ID" value="XM_008715337.1"/>
</dbReference>
<keyword evidence="2" id="KW-0238">DNA-binding</keyword>
<evidence type="ECO:0000256" key="3">
    <source>
        <dbReference type="ARBA" id="ARBA00023163"/>
    </source>
</evidence>
<protein>
    <recommendedName>
        <fullName evidence="5">Zn(2)-C6 fungal-type domain-containing protein</fullName>
    </recommendedName>
</protein>
<evidence type="ECO:0000313" key="7">
    <source>
        <dbReference type="Proteomes" id="UP000030752"/>
    </source>
</evidence>
<dbReference type="GO" id="GO:0003677">
    <property type="term" value="F:DNA binding"/>
    <property type="evidence" value="ECO:0007669"/>
    <property type="project" value="UniProtKB-KW"/>
</dbReference>
<dbReference type="GO" id="GO:0000981">
    <property type="term" value="F:DNA-binding transcription factor activity, RNA polymerase II-specific"/>
    <property type="evidence" value="ECO:0007669"/>
    <property type="project" value="InterPro"/>
</dbReference>
<dbReference type="PANTHER" id="PTHR47657">
    <property type="entry name" value="STEROL REGULATORY ELEMENT-BINDING PROTEIN ECM22"/>
    <property type="match status" value="1"/>
</dbReference>
<dbReference type="eggNOG" id="ENOG502SNQY">
    <property type="taxonomic scope" value="Eukaryota"/>
</dbReference>
<proteinExistence type="predicted"/>
<dbReference type="SMART" id="SM00066">
    <property type="entry name" value="GAL4"/>
    <property type="match status" value="1"/>
</dbReference>
<evidence type="ECO:0000313" key="6">
    <source>
        <dbReference type="EMBL" id="ETN44117.1"/>
    </source>
</evidence>
<sequence length="531" mass="58107">MKHKFTPGHHRRTHTKSRHGCFPCKRRKVKCTEEHPQCMNCFQRNTPCEYPNPASLLLKRPPLAPPRAGSSPVRILPFPFRTPSDSTAATDSAGSPAAAAATSSELNLLDLRLFHHFLTATYPHLPAGNETIWTTTIPVIAASRPYLMHALLGLAATHLHLLSSSPLASSTPSPSLAPFPAPPSLGTNTSTPCTNPCHSTAIHTSPPPNAKLSATGVAHRTAALAGLHASLGLSSSSWSRDDVDAMLAAAYALTFQATYMLEDGLVDFVTMVRGCALITRQIESASQGNAGAGAGVGESSCFTLEPRAFVTVLEPGLGRMPGVDAWVVEWGLRALEDVRRRWRRRTRRECEWEDGEEEQRFFAAVKVVLTALRDGKGVRDGYVLFCEAHAIWYDCDAAAFERLVDETNTVAQVLMAFFLALECLLAPVFAGRCEFKRRQQVIGLRVLCVGRWVERIREGCGQGWTGELAWVEAVVGEVERRARVWLEGGWDEEVSGMWLGVLGEGGCEGLKRLAREGAMEEGWTREGDQWI</sequence>
<keyword evidence="3" id="KW-0804">Transcription</keyword>
<dbReference type="PROSITE" id="PS00463">
    <property type="entry name" value="ZN2_CY6_FUNGAL_1"/>
    <property type="match status" value="1"/>
</dbReference>
<dbReference type="PANTHER" id="PTHR47657:SF7">
    <property type="entry name" value="STEROL REGULATORY ELEMENT-BINDING PROTEIN ECM22"/>
    <property type="match status" value="1"/>
</dbReference>
<evidence type="ECO:0000256" key="2">
    <source>
        <dbReference type="ARBA" id="ARBA00023125"/>
    </source>
</evidence>
<dbReference type="Pfam" id="PF00172">
    <property type="entry name" value="Zn_clus"/>
    <property type="match status" value="1"/>
</dbReference>
<keyword evidence="1" id="KW-0805">Transcription regulation</keyword>
<keyword evidence="4" id="KW-0539">Nucleus</keyword>
<dbReference type="InterPro" id="IPR052400">
    <property type="entry name" value="Zn2-C6_fungal_TF"/>
</dbReference>
<evidence type="ECO:0000256" key="4">
    <source>
        <dbReference type="ARBA" id="ARBA00023242"/>
    </source>
</evidence>
<dbReference type="InterPro" id="IPR036864">
    <property type="entry name" value="Zn2-C6_fun-type_DNA-bd_sf"/>
</dbReference>
<gene>
    <name evidence="6" type="ORF">HMPREF1541_10667</name>
</gene>
<dbReference type="HOGENOM" id="CLU_027371_4_1_1"/>
<dbReference type="PROSITE" id="PS50048">
    <property type="entry name" value="ZN2_CY6_FUNGAL_2"/>
    <property type="match status" value="1"/>
</dbReference>
<dbReference type="VEuPathDB" id="FungiDB:HMPREF1541_10667"/>
<evidence type="ECO:0000259" key="5">
    <source>
        <dbReference type="PROSITE" id="PS50048"/>
    </source>
</evidence>
<dbReference type="OrthoDB" id="416217at2759"/>
<keyword evidence="7" id="KW-1185">Reference proteome</keyword>
<dbReference type="STRING" id="1220924.W2S5Z5"/>
<reference evidence="6 7" key="1">
    <citation type="submission" date="2013-03" db="EMBL/GenBank/DDBJ databases">
        <title>The Genome Sequence of Phialophora europaea CBS 101466.</title>
        <authorList>
            <consortium name="The Broad Institute Genomics Platform"/>
            <person name="Cuomo C."/>
            <person name="de Hoog S."/>
            <person name="Gorbushina A."/>
            <person name="Walker B."/>
            <person name="Young S.K."/>
            <person name="Zeng Q."/>
            <person name="Gargeya S."/>
            <person name="Fitzgerald M."/>
            <person name="Haas B."/>
            <person name="Abouelleil A."/>
            <person name="Allen A.W."/>
            <person name="Alvarado L."/>
            <person name="Arachchi H.M."/>
            <person name="Berlin A.M."/>
            <person name="Chapman S.B."/>
            <person name="Gainer-Dewar J."/>
            <person name="Goldberg J."/>
            <person name="Griggs A."/>
            <person name="Gujja S."/>
            <person name="Hansen M."/>
            <person name="Howarth C."/>
            <person name="Imamovic A."/>
            <person name="Ireland A."/>
            <person name="Larimer J."/>
            <person name="McCowan C."/>
            <person name="Murphy C."/>
            <person name="Pearson M."/>
            <person name="Poon T.W."/>
            <person name="Priest M."/>
            <person name="Roberts A."/>
            <person name="Saif S."/>
            <person name="Shea T."/>
            <person name="Sisk P."/>
            <person name="Sykes S."/>
            <person name="Wortman J."/>
            <person name="Nusbaum C."/>
            <person name="Birren B."/>
        </authorList>
    </citation>
    <scope>NUCLEOTIDE SEQUENCE [LARGE SCALE GENOMIC DNA]</scope>
    <source>
        <strain evidence="6 7">CBS 101466</strain>
    </source>
</reference>
<dbReference type="Proteomes" id="UP000030752">
    <property type="component" value="Unassembled WGS sequence"/>
</dbReference>
<dbReference type="CDD" id="cd00067">
    <property type="entry name" value="GAL4"/>
    <property type="match status" value="1"/>
</dbReference>
<name>W2S5Z5_CYPE1</name>
<feature type="domain" description="Zn(2)-C6 fungal-type" evidence="5">
    <location>
        <begin position="20"/>
        <end position="50"/>
    </location>
</feature>
<dbReference type="InterPro" id="IPR001138">
    <property type="entry name" value="Zn2Cys6_DnaBD"/>
</dbReference>
<dbReference type="AlphaFoldDB" id="W2S5Z5"/>
<dbReference type="Gene3D" id="4.10.240.10">
    <property type="entry name" value="Zn(2)-C6 fungal-type DNA-binding domain"/>
    <property type="match status" value="1"/>
</dbReference>
<dbReference type="GeneID" id="19978006"/>
<accession>W2S5Z5</accession>
<evidence type="ECO:0000256" key="1">
    <source>
        <dbReference type="ARBA" id="ARBA00023015"/>
    </source>
</evidence>
<organism evidence="6 7">
    <name type="scientific">Cyphellophora europaea (strain CBS 101466)</name>
    <name type="common">Phialophora europaea</name>
    <dbReference type="NCBI Taxonomy" id="1220924"/>
    <lineage>
        <taxon>Eukaryota</taxon>
        <taxon>Fungi</taxon>
        <taxon>Dikarya</taxon>
        <taxon>Ascomycota</taxon>
        <taxon>Pezizomycotina</taxon>
        <taxon>Eurotiomycetes</taxon>
        <taxon>Chaetothyriomycetidae</taxon>
        <taxon>Chaetothyriales</taxon>
        <taxon>Cyphellophoraceae</taxon>
        <taxon>Cyphellophora</taxon>
    </lineage>
</organism>
<dbReference type="EMBL" id="KI635846">
    <property type="protein sequence ID" value="ETN44117.1"/>
    <property type="molecule type" value="Genomic_DNA"/>
</dbReference>
<dbReference type="InParanoid" id="W2S5Z5"/>
<dbReference type="GO" id="GO:0008270">
    <property type="term" value="F:zinc ion binding"/>
    <property type="evidence" value="ECO:0007669"/>
    <property type="project" value="InterPro"/>
</dbReference>